<name>A0A4P9YVG0_9FUNG</name>
<dbReference type="OrthoDB" id="24581at2759"/>
<proteinExistence type="predicted"/>
<accession>A0A4P9YVG0</accession>
<evidence type="ECO:0000313" key="1">
    <source>
        <dbReference type="EMBL" id="RKP23785.1"/>
    </source>
</evidence>
<keyword evidence="2" id="KW-1185">Reference proteome</keyword>
<dbReference type="EMBL" id="KZ990689">
    <property type="protein sequence ID" value="RKP23785.1"/>
    <property type="molecule type" value="Genomic_DNA"/>
</dbReference>
<sequence length="195" mass="22891">MDDTSRAVVLCLDELTPSSIERVFKQTFDLDVLNHYQLQWRDDEQDWIYLTDSPEMPRVLKRTASMLAYRLQVQSRHYVKTGICMGPVKQDTGVHDLIHTYMRVQELYRAVSNVKVHLGTIRHLMIVTKIGDPGLIPLTRELTVWLLESHSQLVVHINEDLREEPRFKVADIEAHYKGRVQYWQPDIAERIQIDL</sequence>
<dbReference type="InterPro" id="IPR017438">
    <property type="entry name" value="ATP-NAD_kinase_N"/>
</dbReference>
<protein>
    <submittedName>
        <fullName evidence="1">Uncharacterized protein</fullName>
    </submittedName>
</protein>
<reference evidence="2" key="1">
    <citation type="journal article" date="2018" name="Nat. Microbiol.">
        <title>Leveraging single-cell genomics to expand the fungal tree of life.</title>
        <authorList>
            <person name="Ahrendt S.R."/>
            <person name="Quandt C.A."/>
            <person name="Ciobanu D."/>
            <person name="Clum A."/>
            <person name="Salamov A."/>
            <person name="Andreopoulos B."/>
            <person name="Cheng J.F."/>
            <person name="Woyke T."/>
            <person name="Pelin A."/>
            <person name="Henrissat B."/>
            <person name="Reynolds N.K."/>
            <person name="Benny G.L."/>
            <person name="Smith M.E."/>
            <person name="James T.Y."/>
            <person name="Grigoriev I.V."/>
        </authorList>
    </citation>
    <scope>NUCLEOTIDE SEQUENCE [LARGE SCALE GENOMIC DNA]</scope>
    <source>
        <strain evidence="2">Benny S71-1</strain>
    </source>
</reference>
<organism evidence="1 2">
    <name type="scientific">Syncephalis pseudoplumigaleata</name>
    <dbReference type="NCBI Taxonomy" id="1712513"/>
    <lineage>
        <taxon>Eukaryota</taxon>
        <taxon>Fungi</taxon>
        <taxon>Fungi incertae sedis</taxon>
        <taxon>Zoopagomycota</taxon>
        <taxon>Zoopagomycotina</taxon>
        <taxon>Zoopagomycetes</taxon>
        <taxon>Zoopagales</taxon>
        <taxon>Piptocephalidaceae</taxon>
        <taxon>Syncephalis</taxon>
    </lineage>
</organism>
<dbReference type="Gene3D" id="3.40.50.10330">
    <property type="entry name" value="Probable inorganic polyphosphate/atp-NAD kinase, domain 1"/>
    <property type="match status" value="1"/>
</dbReference>
<dbReference type="AlphaFoldDB" id="A0A4P9YVG0"/>
<dbReference type="Proteomes" id="UP000278143">
    <property type="component" value="Unassembled WGS sequence"/>
</dbReference>
<gene>
    <name evidence="1" type="ORF">SYNPS1DRAFT_24136</name>
</gene>
<dbReference type="SUPFAM" id="SSF54277">
    <property type="entry name" value="CAD &amp; PB1 domains"/>
    <property type="match status" value="1"/>
</dbReference>
<evidence type="ECO:0000313" key="2">
    <source>
        <dbReference type="Proteomes" id="UP000278143"/>
    </source>
</evidence>
<feature type="non-terminal residue" evidence="1">
    <location>
        <position position="195"/>
    </location>
</feature>